<feature type="domain" description="G-patch" evidence="2">
    <location>
        <begin position="149"/>
        <end position="180"/>
    </location>
</feature>
<reference evidence="3 4" key="1">
    <citation type="journal article" date="2014" name="Genome Announc.">
        <title>Draft genome sequence of the pathogenic fungus Scedosporium apiospermum.</title>
        <authorList>
            <person name="Vandeputte P."/>
            <person name="Ghamrawi S."/>
            <person name="Rechenmann M."/>
            <person name="Iltis A."/>
            <person name="Giraud S."/>
            <person name="Fleury M."/>
            <person name="Thornton C."/>
            <person name="Delhaes L."/>
            <person name="Meyer W."/>
            <person name="Papon N."/>
            <person name="Bouchara J.P."/>
        </authorList>
    </citation>
    <scope>NUCLEOTIDE SEQUENCE [LARGE SCALE GENOMIC DNA]</scope>
    <source>
        <strain evidence="3 4">IHEM 14462</strain>
    </source>
</reference>
<dbReference type="GeneID" id="27724537"/>
<gene>
    <name evidence="3" type="ORF">SAPIO_CDS5465</name>
</gene>
<proteinExistence type="predicted"/>
<keyword evidence="4" id="KW-1185">Reference proteome</keyword>
<feature type="region of interest" description="Disordered" evidence="1">
    <location>
        <begin position="84"/>
        <end position="103"/>
    </location>
</feature>
<dbReference type="OMA" id="QLWQQHA"/>
<comment type="caution">
    <text evidence="3">The sequence shown here is derived from an EMBL/GenBank/DDBJ whole genome shotgun (WGS) entry which is preliminary data.</text>
</comment>
<dbReference type="VEuPathDB" id="FungiDB:SAPIO_CDS5465"/>
<feature type="region of interest" description="Disordered" evidence="1">
    <location>
        <begin position="264"/>
        <end position="286"/>
    </location>
</feature>
<evidence type="ECO:0000313" key="4">
    <source>
        <dbReference type="Proteomes" id="UP000028545"/>
    </source>
</evidence>
<dbReference type="PANTHER" id="PTHR13384">
    <property type="entry name" value="G PATCH DOMAIN-CONTAINING PROTEIN 1"/>
    <property type="match status" value="1"/>
</dbReference>
<dbReference type="GO" id="GO:0006397">
    <property type="term" value="P:mRNA processing"/>
    <property type="evidence" value="ECO:0007669"/>
    <property type="project" value="InterPro"/>
</dbReference>
<accession>A0A084G6P4</accession>
<dbReference type="PROSITE" id="PS50174">
    <property type="entry name" value="G_PATCH"/>
    <property type="match status" value="1"/>
</dbReference>
<dbReference type="RefSeq" id="XP_016642805.1">
    <property type="nucleotide sequence ID" value="XM_016787790.1"/>
</dbReference>
<dbReference type="EMBL" id="JOWA01000098">
    <property type="protein sequence ID" value="KEZ43006.1"/>
    <property type="molecule type" value="Genomic_DNA"/>
</dbReference>
<sequence length="641" mass="70126">MSLKRPRTVFESNGKDDRAPFVWYGTPTRDTISDHGKYIPLYKQEVRDDRGRKRLHGAFRGGWSAGFYNTVGSREGWAPSQFISSRANRHSDSSKPHPKAPEDFMDEEDLAEAAEAQQLRTAEAFTGVGQESHSRTSRRGLVGLLRGKNDTMGAVLLGKMGWKEGQGVGPKVRRKVCLGLDGSSNDILPRGVSDTYLFSPKDISPVSSYRKPDRSGVGHGIHILSPSSHPPLRRGHNVNRIEDENLFSPTAFVQKAQGDAPFARGGIGTGISDDSDSEHEDIGPSKSIKVAGHDRLSPLTGFIFRPSKYSDTNYPYAPFHYPQPLIIPKSWDATRWAVAQPCSARSRPSADAPFSTPRDSNARAQMLGESRLPGRSVFDYMTATTRDRLVAITKNRDLPAAGEVLPRTQANHVLRERSPPAKRWAPHLSQEVARAALARDRVGSGPYMANPGKRARYHQFLSYSCGLLAEMPSRPEDMSQVDFAQELEEFAKCAEIFKPMVGPIASRFTTSSVSAPMPASQSTNPSQGTEVDLQDTAFDAAKLGMFGIATRSRALFTPQQLLCKRFNVKPPTQAKGNTQESRAQEPRPDAMIAVKPSSAPSASQSMADAPGSTKDSIVFRPPTQVFTAIFGDTSDEDAAIV</sequence>
<protein>
    <recommendedName>
        <fullName evidence="2">G-patch domain-containing protein</fullName>
    </recommendedName>
</protein>
<dbReference type="PANTHER" id="PTHR13384:SF19">
    <property type="entry name" value="G PATCH DOMAIN-CONTAINING PROTEIN 1"/>
    <property type="match status" value="1"/>
</dbReference>
<dbReference type="GO" id="GO:0003723">
    <property type="term" value="F:RNA binding"/>
    <property type="evidence" value="ECO:0007669"/>
    <property type="project" value="TreeGrafter"/>
</dbReference>
<dbReference type="AlphaFoldDB" id="A0A084G6P4"/>
<dbReference type="InterPro" id="IPR000467">
    <property type="entry name" value="G_patch_dom"/>
</dbReference>
<evidence type="ECO:0000313" key="3">
    <source>
        <dbReference type="EMBL" id="KEZ43006.1"/>
    </source>
</evidence>
<dbReference type="OrthoDB" id="20507at2759"/>
<feature type="region of interest" description="Disordered" evidence="1">
    <location>
        <begin position="511"/>
        <end position="530"/>
    </location>
</feature>
<dbReference type="Pfam" id="PF26093">
    <property type="entry name" value="HTH_TGH"/>
    <property type="match status" value="1"/>
</dbReference>
<feature type="compositionally biased region" description="Low complexity" evidence="1">
    <location>
        <begin position="593"/>
        <end position="610"/>
    </location>
</feature>
<feature type="region of interest" description="Disordered" evidence="1">
    <location>
        <begin position="567"/>
        <end position="617"/>
    </location>
</feature>
<dbReference type="GO" id="GO:0005634">
    <property type="term" value="C:nucleus"/>
    <property type="evidence" value="ECO:0007669"/>
    <property type="project" value="TreeGrafter"/>
</dbReference>
<dbReference type="InterPro" id="IPR011666">
    <property type="entry name" value="DUF1604"/>
</dbReference>
<feature type="compositionally biased region" description="Polar residues" evidence="1">
    <location>
        <begin position="511"/>
        <end position="529"/>
    </location>
</feature>
<evidence type="ECO:0000259" key="2">
    <source>
        <dbReference type="PROSITE" id="PS50174"/>
    </source>
</evidence>
<evidence type="ECO:0000256" key="1">
    <source>
        <dbReference type="SAM" id="MobiDB-lite"/>
    </source>
</evidence>
<dbReference type="Pfam" id="PF07713">
    <property type="entry name" value="DUF1604"/>
    <property type="match status" value="1"/>
</dbReference>
<feature type="compositionally biased region" description="Basic and acidic residues" evidence="1">
    <location>
        <begin position="89"/>
        <end position="102"/>
    </location>
</feature>
<dbReference type="HOGENOM" id="CLU_008613_3_0_1"/>
<dbReference type="KEGG" id="sapo:SAPIO_CDS5465"/>
<organism evidence="3 4">
    <name type="scientific">Pseudallescheria apiosperma</name>
    <name type="common">Scedosporium apiospermum</name>
    <dbReference type="NCBI Taxonomy" id="563466"/>
    <lineage>
        <taxon>Eukaryota</taxon>
        <taxon>Fungi</taxon>
        <taxon>Dikarya</taxon>
        <taxon>Ascomycota</taxon>
        <taxon>Pezizomycotina</taxon>
        <taxon>Sordariomycetes</taxon>
        <taxon>Hypocreomycetidae</taxon>
        <taxon>Microascales</taxon>
        <taxon>Microascaceae</taxon>
        <taxon>Scedosporium</taxon>
    </lineage>
</organism>
<dbReference type="Proteomes" id="UP000028545">
    <property type="component" value="Unassembled WGS sequence"/>
</dbReference>
<name>A0A084G6P4_PSEDA</name>